<dbReference type="RefSeq" id="WP_052455054.1">
    <property type="nucleotide sequence ID" value="NZ_MN823997.1"/>
</dbReference>
<reference evidence="1" key="1">
    <citation type="submission" date="2019-12" db="EMBL/GenBank/DDBJ databases">
        <authorList>
            <person name="Zhou D."/>
        </authorList>
    </citation>
    <scope>NUCLEOTIDE SEQUENCE</scope>
    <source>
        <strain evidence="1">111119051</strain>
        <plasmid evidence="1">p19051-FIIK</plasmid>
    </source>
</reference>
<accession>A0A6H1PS41</accession>
<keyword evidence="1" id="KW-0614">Plasmid</keyword>
<proteinExistence type="predicted"/>
<dbReference type="Pfam" id="PF14281">
    <property type="entry name" value="PDDEXK_4"/>
    <property type="match status" value="1"/>
</dbReference>
<evidence type="ECO:0008006" key="2">
    <source>
        <dbReference type="Google" id="ProtNLM"/>
    </source>
</evidence>
<protein>
    <recommendedName>
        <fullName evidence="2">PD-(D/E)XK nuclease superfamily protein</fullName>
    </recommendedName>
</protein>
<dbReference type="EMBL" id="MN823997">
    <property type="protein sequence ID" value="QIZ17432.1"/>
    <property type="molecule type" value="Genomic_DNA"/>
</dbReference>
<organism evidence="1">
    <name type="scientific">Klebsiella pneumoniae</name>
    <dbReference type="NCBI Taxonomy" id="573"/>
    <lineage>
        <taxon>Bacteria</taxon>
        <taxon>Pseudomonadati</taxon>
        <taxon>Pseudomonadota</taxon>
        <taxon>Gammaproteobacteria</taxon>
        <taxon>Enterobacterales</taxon>
        <taxon>Enterobacteriaceae</taxon>
        <taxon>Klebsiella/Raoultella group</taxon>
        <taxon>Klebsiella</taxon>
        <taxon>Klebsiella pneumoniae complex</taxon>
    </lineage>
</organism>
<dbReference type="AlphaFoldDB" id="A0A6H1PS41"/>
<name>A0A6H1PS41_KLEPN</name>
<geneLocation type="plasmid" evidence="1">
    <name>p19051-FIIK</name>
</geneLocation>
<sequence length="376" mass="42768">MPRLFLLVCFWIGKTAAEKPMDLPALEELLTRLKSLPVAEKSETNIFSVGARGHYENPVSDLLAFFIDPDAPHGLNTLVIGALLEFLPAHVDASLLSPPAREVMTQKGTRIDLLLESKEWAMVLENKIWHQLNNPFNDYSGYLEQKHPDKKPFLVVLSPEGLAPAGWTGISYSMFISVLSPRLGMACISSPLNKWQVLLREFILHLETLMGKNTIAAETETFVLENLRNIQEAVLLKNAVVKSLQEEGLRFLTEHFSDRGYEVTTALNHWEGYPALRFGLSHWVSESDVVLFLDKTPGRQFEVRTYICSLTTPALQHQARKMLIPALYDDCWPERSGSVFTFVSRLSQKHEEKHLMFQSVAKALEQLNEFELRHER</sequence>
<dbReference type="InterPro" id="IPR029470">
    <property type="entry name" value="PDDEXK_4"/>
</dbReference>
<evidence type="ECO:0000313" key="1">
    <source>
        <dbReference type="EMBL" id="QIZ17432.1"/>
    </source>
</evidence>